<protein>
    <submittedName>
        <fullName evidence="2">F-box domain-containing protein</fullName>
    </submittedName>
</protein>
<dbReference type="OrthoDB" id="3005190at2759"/>
<reference evidence="2" key="1">
    <citation type="submission" date="2020-05" db="EMBL/GenBank/DDBJ databases">
        <title>Mycena genomes resolve the evolution of fungal bioluminescence.</title>
        <authorList>
            <person name="Tsai I.J."/>
        </authorList>
    </citation>
    <scope>NUCLEOTIDE SEQUENCE</scope>
    <source>
        <strain evidence="2">160909Yilan</strain>
    </source>
</reference>
<dbReference type="PANTHER" id="PTHR38926:SF5">
    <property type="entry name" value="F-BOX AND LEUCINE-RICH REPEAT PROTEIN 6"/>
    <property type="match status" value="1"/>
</dbReference>
<dbReference type="SUPFAM" id="SSF52047">
    <property type="entry name" value="RNI-like"/>
    <property type="match status" value="1"/>
</dbReference>
<dbReference type="InterPro" id="IPR036047">
    <property type="entry name" value="F-box-like_dom_sf"/>
</dbReference>
<dbReference type="EMBL" id="JACAZH010000010">
    <property type="protein sequence ID" value="KAF7357564.1"/>
    <property type="molecule type" value="Genomic_DNA"/>
</dbReference>
<evidence type="ECO:0000259" key="1">
    <source>
        <dbReference type="Pfam" id="PF12937"/>
    </source>
</evidence>
<evidence type="ECO:0000313" key="3">
    <source>
        <dbReference type="Proteomes" id="UP000623467"/>
    </source>
</evidence>
<accession>A0A8H7D0M2</accession>
<sequence>MVLTLPAMFVSVVSGPTPASIRAAVREQIERTKHSSKMEIARFIKDSELEIASLDSKIRALTKLRDSQRACVLALRYIIAPIRTLPLELMAEIFELTIEDETHIRDAHRISQVCSHWREVAHGTPRLWSRPLRIELCRKGGFSRFWIRPLEEKEIAAGLKAWLARSAPLSISISFGLVTKNMYPAVLEEVLAVASRSRSLIFPTASDFKTPVPLLRQLIHAKLDRLEELNLGIIDKADHTPIAFAVPRLRTFSIADLGEPQIIVPWSQLTELTFSCGSPDVILEVLSQCGNLVSASITILKRTRLPGPGVGRDTSIQLSHLRSLDLDFMADFASLFDYLSAPVLQDLRLELGEMHWTQAHLTAFQLRAPNITQLEILSGCWSFTSDNLVTTVRNSPLLTHLELTCCDDCFDDAFIRALHYEPGPTPLVPRLHHLTVRDEEMNFTEEILAGMIASRWWTDTELISFVVPPAVARWTHVNLDVEYDFGSQFEDILKHVPSDVLRH</sequence>
<dbReference type="AlphaFoldDB" id="A0A8H7D0M2"/>
<dbReference type="InterPro" id="IPR032675">
    <property type="entry name" value="LRR_dom_sf"/>
</dbReference>
<dbReference type="Gene3D" id="1.20.1280.50">
    <property type="match status" value="1"/>
</dbReference>
<dbReference type="InterPro" id="IPR001810">
    <property type="entry name" value="F-box_dom"/>
</dbReference>
<dbReference type="Gene3D" id="3.80.10.10">
    <property type="entry name" value="Ribonuclease Inhibitor"/>
    <property type="match status" value="1"/>
</dbReference>
<feature type="domain" description="F-box" evidence="1">
    <location>
        <begin position="83"/>
        <end position="132"/>
    </location>
</feature>
<dbReference type="Pfam" id="PF12937">
    <property type="entry name" value="F-box-like"/>
    <property type="match status" value="1"/>
</dbReference>
<evidence type="ECO:0000313" key="2">
    <source>
        <dbReference type="EMBL" id="KAF7357564.1"/>
    </source>
</evidence>
<gene>
    <name evidence="2" type="ORF">MSAN_01352800</name>
</gene>
<dbReference type="PANTHER" id="PTHR38926">
    <property type="entry name" value="F-BOX DOMAIN CONTAINING PROTEIN, EXPRESSED"/>
    <property type="match status" value="1"/>
</dbReference>
<keyword evidence="3" id="KW-1185">Reference proteome</keyword>
<dbReference type="SUPFAM" id="SSF81383">
    <property type="entry name" value="F-box domain"/>
    <property type="match status" value="1"/>
</dbReference>
<name>A0A8H7D0M2_9AGAR</name>
<comment type="caution">
    <text evidence="2">The sequence shown here is derived from an EMBL/GenBank/DDBJ whole genome shotgun (WGS) entry which is preliminary data.</text>
</comment>
<organism evidence="2 3">
    <name type="scientific">Mycena sanguinolenta</name>
    <dbReference type="NCBI Taxonomy" id="230812"/>
    <lineage>
        <taxon>Eukaryota</taxon>
        <taxon>Fungi</taxon>
        <taxon>Dikarya</taxon>
        <taxon>Basidiomycota</taxon>
        <taxon>Agaricomycotina</taxon>
        <taxon>Agaricomycetes</taxon>
        <taxon>Agaricomycetidae</taxon>
        <taxon>Agaricales</taxon>
        <taxon>Marasmiineae</taxon>
        <taxon>Mycenaceae</taxon>
        <taxon>Mycena</taxon>
    </lineage>
</organism>
<dbReference type="Proteomes" id="UP000623467">
    <property type="component" value="Unassembled WGS sequence"/>
</dbReference>
<proteinExistence type="predicted"/>